<dbReference type="SUPFAM" id="SSF56672">
    <property type="entry name" value="DNA/RNA polymerases"/>
    <property type="match status" value="1"/>
</dbReference>
<dbReference type="VEuPathDB" id="MicrosporidiaDB:CWI36_0329p0030"/>
<reference evidence="2 3" key="1">
    <citation type="submission" date="2017-12" db="EMBL/GenBank/DDBJ databases">
        <authorList>
            <person name="Pombert J.-F."/>
            <person name="Haag K.L."/>
            <person name="Ebert D."/>
        </authorList>
    </citation>
    <scope>NUCLEOTIDE SEQUENCE [LARGE SCALE GENOMIC DNA]</scope>
    <source>
        <strain evidence="2">BE-OM-2</strain>
    </source>
</reference>
<evidence type="ECO:0000259" key="1">
    <source>
        <dbReference type="PROSITE" id="PS50878"/>
    </source>
</evidence>
<accession>A0A4V2JWA4</accession>
<dbReference type="VEuPathDB" id="MicrosporidiaDB:CWI39_0432p0020"/>
<dbReference type="AlphaFoldDB" id="A0A4V2JWA4"/>
<dbReference type="InterPro" id="IPR043502">
    <property type="entry name" value="DNA/RNA_pol_sf"/>
</dbReference>
<dbReference type="GO" id="GO:0003964">
    <property type="term" value="F:RNA-directed DNA polymerase activity"/>
    <property type="evidence" value="ECO:0007669"/>
    <property type="project" value="UniProtKB-KW"/>
</dbReference>
<dbReference type="EMBL" id="PITI01000329">
    <property type="protein sequence ID" value="TBU07092.1"/>
    <property type="molecule type" value="Genomic_DNA"/>
</dbReference>
<protein>
    <submittedName>
        <fullName evidence="2">Putative reverse transcriptase</fullName>
    </submittedName>
</protein>
<gene>
    <name evidence="2" type="ORF">CWI36_0329p0030</name>
</gene>
<dbReference type="InterPro" id="IPR000477">
    <property type="entry name" value="RT_dom"/>
</dbReference>
<keyword evidence="2" id="KW-0808">Transferase</keyword>
<name>A0A4V2JWA4_9MICR</name>
<proteinExistence type="predicted"/>
<keyword evidence="2" id="KW-0695">RNA-directed DNA polymerase</keyword>
<dbReference type="Pfam" id="PF00078">
    <property type="entry name" value="RVT_1"/>
    <property type="match status" value="1"/>
</dbReference>
<dbReference type="Proteomes" id="UP000291404">
    <property type="component" value="Unassembled WGS sequence"/>
</dbReference>
<dbReference type="PANTHER" id="PTHR19446">
    <property type="entry name" value="REVERSE TRANSCRIPTASES"/>
    <property type="match status" value="1"/>
</dbReference>
<comment type="caution">
    <text evidence="2">The sequence shown here is derived from an EMBL/GenBank/DDBJ whole genome shotgun (WGS) entry which is preliminary data.</text>
</comment>
<sequence>MTHEIPTSWKRHCITPIPKGEGDYRPISLIEKTRKLLEKIILSKISFKIRKQLAGFQEKHSTLNHALFLVNLLRTSNGGMICVTLDIKKAYDTVDRNKLYEKLLKFQKLSLLDTQLIASLVENNQYTIKKATTESFKIAVVGLPQGSIISPSPFSVFIDDIFSYILRNLRKGILLYADDMIIFASTVSPQLTDMINSIENHAKDNNYT</sequence>
<dbReference type="Gene3D" id="3.30.70.270">
    <property type="match status" value="1"/>
</dbReference>
<feature type="domain" description="Reverse transcriptase" evidence="1">
    <location>
        <begin position="1"/>
        <end position="208"/>
    </location>
</feature>
<evidence type="ECO:0000313" key="2">
    <source>
        <dbReference type="EMBL" id="TBU07092.1"/>
    </source>
</evidence>
<keyword evidence="2" id="KW-0548">Nucleotidyltransferase</keyword>
<dbReference type="InterPro" id="IPR043128">
    <property type="entry name" value="Rev_trsase/Diguanyl_cyclase"/>
</dbReference>
<organism evidence="2 3">
    <name type="scientific">Hamiltosporidium magnivora</name>
    <dbReference type="NCBI Taxonomy" id="148818"/>
    <lineage>
        <taxon>Eukaryota</taxon>
        <taxon>Fungi</taxon>
        <taxon>Fungi incertae sedis</taxon>
        <taxon>Microsporidia</taxon>
        <taxon>Dubosqiidae</taxon>
        <taxon>Hamiltosporidium</taxon>
    </lineage>
</organism>
<evidence type="ECO:0000313" key="3">
    <source>
        <dbReference type="Proteomes" id="UP000291404"/>
    </source>
</evidence>
<keyword evidence="3" id="KW-1185">Reference proteome</keyword>
<dbReference type="PROSITE" id="PS50878">
    <property type="entry name" value="RT_POL"/>
    <property type="match status" value="1"/>
</dbReference>